<sequence>MRKELTGYRGVAYALLIIGIVAGGFSFIRVGSLIIATAMAVIVLSGRKDAPNHGVISTYLPILIAISLFAMAIALPRGL</sequence>
<comment type="caution">
    <text evidence="2">The sequence shown here is derived from an EMBL/GenBank/DDBJ whole genome shotgun (WGS) entry which is preliminary data.</text>
</comment>
<evidence type="ECO:0000313" key="2">
    <source>
        <dbReference type="EMBL" id="KGA16055.1"/>
    </source>
</evidence>
<keyword evidence="1" id="KW-1133">Transmembrane helix</keyword>
<organism evidence="2">
    <name type="scientific">freshwater metagenome</name>
    <dbReference type="NCBI Taxonomy" id="449393"/>
    <lineage>
        <taxon>unclassified sequences</taxon>
        <taxon>metagenomes</taxon>
        <taxon>ecological metagenomes</taxon>
    </lineage>
</organism>
<gene>
    <name evidence="2" type="ORF">GM50_15525</name>
</gene>
<keyword evidence="1" id="KW-0812">Transmembrane</keyword>
<keyword evidence="1" id="KW-0472">Membrane</keyword>
<evidence type="ECO:0000256" key="1">
    <source>
        <dbReference type="SAM" id="Phobius"/>
    </source>
</evidence>
<name>A0A094PWA6_9ZZZZ</name>
<proteinExistence type="predicted"/>
<reference evidence="2" key="1">
    <citation type="submission" date="2014-05" db="EMBL/GenBank/DDBJ databases">
        <title>Key roles for freshwater Actinobacteria revealed by deep metagenomic sequencing.</title>
        <authorList>
            <person name="Ghai R."/>
            <person name="Mizuno C.M."/>
            <person name="Picazo A."/>
            <person name="Camacho A."/>
            <person name="Rodriguez-Valera F."/>
        </authorList>
    </citation>
    <scope>NUCLEOTIDE SEQUENCE</scope>
</reference>
<accession>A0A094PWA6</accession>
<protein>
    <submittedName>
        <fullName evidence="2">Uncharacterized protein</fullName>
    </submittedName>
</protein>
<feature type="transmembrane region" description="Helical" evidence="1">
    <location>
        <begin position="56"/>
        <end position="75"/>
    </location>
</feature>
<dbReference type="AlphaFoldDB" id="A0A094PWA6"/>
<feature type="transmembrane region" description="Helical" evidence="1">
    <location>
        <begin position="12"/>
        <end position="44"/>
    </location>
</feature>
<dbReference type="EMBL" id="JNSK01000076">
    <property type="protein sequence ID" value="KGA16055.1"/>
    <property type="molecule type" value="Genomic_DNA"/>
</dbReference>